<comment type="similarity">
    <text evidence="1">Belongs to the cytidine and deoxycytidylate deaminase family.</text>
</comment>
<dbReference type="InterPro" id="IPR016193">
    <property type="entry name" value="Cytidine_deaminase-like"/>
</dbReference>
<dbReference type="SUPFAM" id="SSF53927">
    <property type="entry name" value="Cytidine deaminase-like"/>
    <property type="match status" value="1"/>
</dbReference>
<dbReference type="GO" id="GO:0008270">
    <property type="term" value="F:zinc ion binding"/>
    <property type="evidence" value="ECO:0007669"/>
    <property type="project" value="InterPro"/>
</dbReference>
<evidence type="ECO:0000313" key="7">
    <source>
        <dbReference type="Proteomes" id="UP000184050"/>
    </source>
</evidence>
<evidence type="ECO:0000313" key="6">
    <source>
        <dbReference type="EMBL" id="SHJ65861.1"/>
    </source>
</evidence>
<evidence type="ECO:0000256" key="4">
    <source>
        <dbReference type="ARBA" id="ARBA00022833"/>
    </source>
</evidence>
<dbReference type="OrthoDB" id="9802676at2"/>
<dbReference type="STRING" id="1168035.SAMN05444280_12558"/>
<dbReference type="AlphaFoldDB" id="A0A1M6L3R2"/>
<dbReference type="PROSITE" id="PS51747">
    <property type="entry name" value="CYT_DCMP_DEAMINASES_2"/>
    <property type="match status" value="1"/>
</dbReference>
<dbReference type="RefSeq" id="WP_073171312.1">
    <property type="nucleotide sequence ID" value="NZ_FQZE01000025.1"/>
</dbReference>
<protein>
    <submittedName>
        <fullName evidence="6">tRNA(Arg) A34 adenosine deaminase TadA</fullName>
    </submittedName>
</protein>
<keyword evidence="7" id="KW-1185">Reference proteome</keyword>
<dbReference type="PANTHER" id="PTHR11079:SF161">
    <property type="entry name" value="CMP_DCMP-TYPE DEAMINASE DOMAIN-CONTAINING PROTEIN"/>
    <property type="match status" value="1"/>
</dbReference>
<dbReference type="Pfam" id="PF00383">
    <property type="entry name" value="dCMP_cyt_deam_1"/>
    <property type="match status" value="1"/>
</dbReference>
<gene>
    <name evidence="6" type="ORF">SAMN05444280_12558</name>
</gene>
<dbReference type="PANTHER" id="PTHR11079">
    <property type="entry name" value="CYTOSINE DEAMINASE FAMILY MEMBER"/>
    <property type="match status" value="1"/>
</dbReference>
<dbReference type="CDD" id="cd01285">
    <property type="entry name" value="nucleoside_deaminase"/>
    <property type="match status" value="1"/>
</dbReference>
<keyword evidence="3" id="KW-0378">Hydrolase</keyword>
<accession>A0A1M6L3R2</accession>
<name>A0A1M6L3R2_9BACT</name>
<dbReference type="Proteomes" id="UP000184050">
    <property type="component" value="Unassembled WGS sequence"/>
</dbReference>
<evidence type="ECO:0000256" key="1">
    <source>
        <dbReference type="ARBA" id="ARBA00006576"/>
    </source>
</evidence>
<dbReference type="InterPro" id="IPR002125">
    <property type="entry name" value="CMP_dCMP_dom"/>
</dbReference>
<keyword evidence="2" id="KW-0479">Metal-binding</keyword>
<feature type="domain" description="CMP/dCMP-type deaminase" evidence="5">
    <location>
        <begin position="4"/>
        <end position="135"/>
    </location>
</feature>
<dbReference type="GO" id="GO:0047974">
    <property type="term" value="F:guanosine deaminase activity"/>
    <property type="evidence" value="ECO:0007669"/>
    <property type="project" value="TreeGrafter"/>
</dbReference>
<dbReference type="PROSITE" id="PS00903">
    <property type="entry name" value="CYT_DCMP_DEAMINASES_1"/>
    <property type="match status" value="1"/>
</dbReference>
<organism evidence="6 7">
    <name type="scientific">Tangfeifania diversioriginum</name>
    <dbReference type="NCBI Taxonomy" id="1168035"/>
    <lineage>
        <taxon>Bacteria</taxon>
        <taxon>Pseudomonadati</taxon>
        <taxon>Bacteroidota</taxon>
        <taxon>Bacteroidia</taxon>
        <taxon>Marinilabiliales</taxon>
        <taxon>Prolixibacteraceae</taxon>
        <taxon>Tangfeifania</taxon>
    </lineage>
</organism>
<evidence type="ECO:0000256" key="2">
    <source>
        <dbReference type="ARBA" id="ARBA00022723"/>
    </source>
</evidence>
<dbReference type="Gene3D" id="3.40.140.10">
    <property type="entry name" value="Cytidine Deaminase, domain 2"/>
    <property type="match status" value="1"/>
</dbReference>
<evidence type="ECO:0000256" key="3">
    <source>
        <dbReference type="ARBA" id="ARBA00022801"/>
    </source>
</evidence>
<sequence>MDNKQHNSFMQRAIELAEKGMNNGFGGPFGAVVVKDGKIVGEGYNSVIHNNDPTAHAEVLAIREACKNLTSFELNDCTIYTSCEPCPMCLGAIYWARISKVVYACTKEDAAQISFDDDDFYGEIAKDMKHRKIDFEELMRDKALPLFSKWKMKPDKKNY</sequence>
<dbReference type="InterPro" id="IPR016192">
    <property type="entry name" value="APOBEC/CMP_deaminase_Zn-bd"/>
</dbReference>
<evidence type="ECO:0000259" key="5">
    <source>
        <dbReference type="PROSITE" id="PS51747"/>
    </source>
</evidence>
<reference evidence="6 7" key="1">
    <citation type="submission" date="2016-11" db="EMBL/GenBank/DDBJ databases">
        <authorList>
            <person name="Jaros S."/>
            <person name="Januszkiewicz K."/>
            <person name="Wedrychowicz H."/>
        </authorList>
    </citation>
    <scope>NUCLEOTIDE SEQUENCE [LARGE SCALE GENOMIC DNA]</scope>
    <source>
        <strain evidence="6 7">DSM 27063</strain>
    </source>
</reference>
<dbReference type="FunFam" id="3.40.140.10:FF:000011">
    <property type="entry name" value="tRNA-specific adenosine deaminase"/>
    <property type="match status" value="1"/>
</dbReference>
<dbReference type="EMBL" id="FQZE01000025">
    <property type="protein sequence ID" value="SHJ65861.1"/>
    <property type="molecule type" value="Genomic_DNA"/>
</dbReference>
<proteinExistence type="inferred from homology"/>
<keyword evidence="4" id="KW-0862">Zinc</keyword>
<dbReference type="GO" id="GO:0006152">
    <property type="term" value="P:purine nucleoside catabolic process"/>
    <property type="evidence" value="ECO:0007669"/>
    <property type="project" value="TreeGrafter"/>
</dbReference>